<evidence type="ECO:0000256" key="2">
    <source>
        <dbReference type="ARBA" id="ARBA00009765"/>
    </source>
</evidence>
<dbReference type="Gene3D" id="1.20.58.340">
    <property type="entry name" value="Magnesium transport protein CorA, transmembrane region"/>
    <property type="match status" value="1"/>
</dbReference>
<dbReference type="SUPFAM" id="SSF143865">
    <property type="entry name" value="CorA soluble domain-like"/>
    <property type="match status" value="1"/>
</dbReference>
<dbReference type="GO" id="GO:0050897">
    <property type="term" value="F:cobalt ion binding"/>
    <property type="evidence" value="ECO:0007669"/>
    <property type="project" value="TreeGrafter"/>
</dbReference>
<keyword evidence="9 13" id="KW-0472">Membrane</keyword>
<evidence type="ECO:0000256" key="7">
    <source>
        <dbReference type="ARBA" id="ARBA00022989"/>
    </source>
</evidence>
<dbReference type="SUPFAM" id="SSF144083">
    <property type="entry name" value="Magnesium transport protein CorA, transmembrane region"/>
    <property type="match status" value="1"/>
</dbReference>
<feature type="transmembrane region" description="Helical" evidence="13">
    <location>
        <begin position="328"/>
        <end position="351"/>
    </location>
</feature>
<dbReference type="InterPro" id="IPR045861">
    <property type="entry name" value="CorA_cytoplasmic_dom"/>
</dbReference>
<evidence type="ECO:0000256" key="5">
    <source>
        <dbReference type="ARBA" id="ARBA00022692"/>
    </source>
</evidence>
<dbReference type="GO" id="GO:0015087">
    <property type="term" value="F:cobalt ion transmembrane transporter activity"/>
    <property type="evidence" value="ECO:0007669"/>
    <property type="project" value="TreeGrafter"/>
</dbReference>
<dbReference type="GO" id="GO:0000287">
    <property type="term" value="F:magnesium ion binding"/>
    <property type="evidence" value="ECO:0007669"/>
    <property type="project" value="TreeGrafter"/>
</dbReference>
<gene>
    <name evidence="14" type="ORF">TDUB1175_LOCUS6707</name>
</gene>
<keyword evidence="3" id="KW-0813">Transport</keyword>
<dbReference type="PANTHER" id="PTHR46494">
    <property type="entry name" value="CORA FAMILY METAL ION TRANSPORTER (EUROFUNG)"/>
    <property type="match status" value="1"/>
</dbReference>
<dbReference type="FunFam" id="1.20.58.340:FF:000004">
    <property type="entry name" value="Magnesium transport protein CorA"/>
    <property type="match status" value="1"/>
</dbReference>
<dbReference type="PANTHER" id="PTHR46494:SF1">
    <property type="entry name" value="CORA FAMILY METAL ION TRANSPORTER (EUROFUNG)"/>
    <property type="match status" value="1"/>
</dbReference>
<evidence type="ECO:0000256" key="10">
    <source>
        <dbReference type="ARBA" id="ARBA00034269"/>
    </source>
</evidence>
<sequence length="389" mass="43084">MSTNGGNVAIDIDAASNGSGRTNGGANELTPLVPLVRNFSAQSLSDGSVQSIRALPGMKIRAHSIDGQGHLTDCTTKRALGRSKKGTGSYWIDIDADDRDADELREWLGQLNLSPFLLSRLAEPANTWASQVLPFRSAALAVVQILPEKESSDQITHLAALCMRNLLLTFTSCPRAETGGLYATVHEYMHDRKGLPDASSNGALFAWLLFHIERTSRAAREIREYILRLDESMDRDVSSVSMDEIIGVKEQLLRVLSVAEEQSECLEALAVAEADSDGLEFSRLRGTMGVLRATAGATERRILRLEKHIADLRQRYETYHQEQMNRRLAVLTVLSAIFLPLTLLTGIWGMNFEDMPELQKPDAYPIALLVMILIAATMCCYFRRAGWFD</sequence>
<reference evidence="14" key="1">
    <citation type="submission" date="2021-01" db="EMBL/GenBank/DDBJ databases">
        <authorList>
            <person name="Corre E."/>
            <person name="Pelletier E."/>
            <person name="Niang G."/>
            <person name="Scheremetjew M."/>
            <person name="Finn R."/>
            <person name="Kale V."/>
            <person name="Holt S."/>
            <person name="Cochrane G."/>
            <person name="Meng A."/>
            <person name="Brown T."/>
            <person name="Cohen L."/>
        </authorList>
    </citation>
    <scope>NUCLEOTIDE SEQUENCE</scope>
    <source>
        <strain evidence="14">CCMP147</strain>
    </source>
</reference>
<keyword evidence="8" id="KW-0406">Ion transport</keyword>
<evidence type="ECO:0008006" key="15">
    <source>
        <dbReference type="Google" id="ProtNLM"/>
    </source>
</evidence>
<keyword evidence="7 13" id="KW-1133">Transmembrane helix</keyword>
<accession>A0A7R9VS10</accession>
<comment type="similarity">
    <text evidence="2">Belongs to the CorA metal ion transporter (MIT) (TC 1.A.35) family.</text>
</comment>
<keyword evidence="5 13" id="KW-0812">Transmembrane</keyword>
<evidence type="ECO:0000256" key="11">
    <source>
        <dbReference type="ARBA" id="ARBA00045497"/>
    </source>
</evidence>
<evidence type="ECO:0000313" key="14">
    <source>
        <dbReference type="EMBL" id="CAD8304010.1"/>
    </source>
</evidence>
<comment type="function">
    <text evidence="11">Mediates influx of magnesium ions. Alternates between open and closed states. Activated by low cytoplasmic Mg(2+) levels. Inactive when cytoplasmic Mg(2+) levels are high.</text>
</comment>
<evidence type="ECO:0000256" key="6">
    <source>
        <dbReference type="ARBA" id="ARBA00022842"/>
    </source>
</evidence>
<dbReference type="GO" id="GO:0005886">
    <property type="term" value="C:plasma membrane"/>
    <property type="evidence" value="ECO:0007669"/>
    <property type="project" value="UniProtKB-SubCell"/>
</dbReference>
<keyword evidence="12" id="KW-0175">Coiled coil</keyword>
<keyword evidence="4" id="KW-1003">Cell membrane</keyword>
<feature type="coiled-coil region" evidence="12">
    <location>
        <begin position="295"/>
        <end position="322"/>
    </location>
</feature>
<organism evidence="14">
    <name type="scientific">Pseudictyota dubia</name>
    <dbReference type="NCBI Taxonomy" id="2749911"/>
    <lineage>
        <taxon>Eukaryota</taxon>
        <taxon>Sar</taxon>
        <taxon>Stramenopiles</taxon>
        <taxon>Ochrophyta</taxon>
        <taxon>Bacillariophyta</taxon>
        <taxon>Mediophyceae</taxon>
        <taxon>Biddulphiophycidae</taxon>
        <taxon>Eupodiscales</taxon>
        <taxon>Odontellaceae</taxon>
        <taxon>Pseudictyota</taxon>
    </lineage>
</organism>
<name>A0A7R9VS10_9STRA</name>
<evidence type="ECO:0000256" key="1">
    <source>
        <dbReference type="ARBA" id="ARBA00004651"/>
    </source>
</evidence>
<evidence type="ECO:0000256" key="3">
    <source>
        <dbReference type="ARBA" id="ARBA00022448"/>
    </source>
</evidence>
<proteinExistence type="inferred from homology"/>
<evidence type="ECO:0000256" key="9">
    <source>
        <dbReference type="ARBA" id="ARBA00023136"/>
    </source>
</evidence>
<evidence type="ECO:0000256" key="13">
    <source>
        <dbReference type="SAM" id="Phobius"/>
    </source>
</evidence>
<evidence type="ECO:0000256" key="12">
    <source>
        <dbReference type="SAM" id="Coils"/>
    </source>
</evidence>
<feature type="transmembrane region" description="Helical" evidence="13">
    <location>
        <begin position="363"/>
        <end position="382"/>
    </location>
</feature>
<dbReference type="AlphaFoldDB" id="A0A7R9VS10"/>
<keyword evidence="6" id="KW-0460">Magnesium</keyword>
<comment type="catalytic activity">
    <reaction evidence="10">
        <text>Mg(2+)(in) = Mg(2+)(out)</text>
        <dbReference type="Rhea" id="RHEA:29827"/>
        <dbReference type="ChEBI" id="CHEBI:18420"/>
    </reaction>
</comment>
<dbReference type="EMBL" id="HBED01013452">
    <property type="protein sequence ID" value="CAD8304010.1"/>
    <property type="molecule type" value="Transcribed_RNA"/>
</dbReference>
<dbReference type="InterPro" id="IPR002523">
    <property type="entry name" value="MgTranspt_CorA/ZnTranspt_ZntB"/>
</dbReference>
<comment type="subcellular location">
    <subcellularLocation>
        <location evidence="1">Cell membrane</location>
        <topology evidence="1">Multi-pass membrane protein</topology>
    </subcellularLocation>
</comment>
<dbReference type="Pfam" id="PF01544">
    <property type="entry name" value="CorA"/>
    <property type="match status" value="1"/>
</dbReference>
<evidence type="ECO:0000256" key="4">
    <source>
        <dbReference type="ARBA" id="ARBA00022475"/>
    </source>
</evidence>
<evidence type="ECO:0000256" key="8">
    <source>
        <dbReference type="ARBA" id="ARBA00023065"/>
    </source>
</evidence>
<protein>
    <recommendedName>
        <fullName evidence="15">Magnesium transporter</fullName>
    </recommendedName>
</protein>
<dbReference type="GO" id="GO:0015095">
    <property type="term" value="F:magnesium ion transmembrane transporter activity"/>
    <property type="evidence" value="ECO:0007669"/>
    <property type="project" value="TreeGrafter"/>
</dbReference>
<dbReference type="InterPro" id="IPR045863">
    <property type="entry name" value="CorA_TM1_TM2"/>
</dbReference>